<protein>
    <submittedName>
        <fullName evidence="2">Uncharacterized protein</fullName>
    </submittedName>
</protein>
<evidence type="ECO:0000313" key="3">
    <source>
        <dbReference type="Proteomes" id="UP001189429"/>
    </source>
</evidence>
<gene>
    <name evidence="2" type="ORF">PCOR1329_LOCUS8102</name>
</gene>
<dbReference type="EMBL" id="CAUYUJ010002224">
    <property type="protein sequence ID" value="CAK0799756.1"/>
    <property type="molecule type" value="Genomic_DNA"/>
</dbReference>
<accession>A0ABN9Q287</accession>
<comment type="caution">
    <text evidence="2">The sequence shown here is derived from an EMBL/GenBank/DDBJ whole genome shotgun (WGS) entry which is preliminary data.</text>
</comment>
<keyword evidence="3" id="KW-1185">Reference proteome</keyword>
<feature type="region of interest" description="Disordered" evidence="1">
    <location>
        <begin position="44"/>
        <end position="74"/>
    </location>
</feature>
<reference evidence="2" key="1">
    <citation type="submission" date="2023-10" db="EMBL/GenBank/DDBJ databases">
        <authorList>
            <person name="Chen Y."/>
            <person name="Shah S."/>
            <person name="Dougan E. K."/>
            <person name="Thang M."/>
            <person name="Chan C."/>
        </authorList>
    </citation>
    <scope>NUCLEOTIDE SEQUENCE [LARGE SCALE GENOMIC DNA]</scope>
</reference>
<feature type="region of interest" description="Disordered" evidence="1">
    <location>
        <begin position="129"/>
        <end position="152"/>
    </location>
</feature>
<organism evidence="2 3">
    <name type="scientific">Prorocentrum cordatum</name>
    <dbReference type="NCBI Taxonomy" id="2364126"/>
    <lineage>
        <taxon>Eukaryota</taxon>
        <taxon>Sar</taxon>
        <taxon>Alveolata</taxon>
        <taxon>Dinophyceae</taxon>
        <taxon>Prorocentrales</taxon>
        <taxon>Prorocentraceae</taxon>
        <taxon>Prorocentrum</taxon>
    </lineage>
</organism>
<proteinExistence type="predicted"/>
<sequence length="152" mass="16265">MGGEIVKLTIDITNPPTYIMDVLRNMASVPTWAPLATPRVPSPFSFQPAASPSQASLLTGGTAPAQADTERPPAAAQRRVLGATLSLPQACEDDYECNDGKANYPLRCCEFPFVGNICCEPDDYAPTDNPAWSSLPVPVDDGPWGGMGDRRR</sequence>
<name>A0ABN9Q287_9DINO</name>
<evidence type="ECO:0000313" key="2">
    <source>
        <dbReference type="EMBL" id="CAK0799756.1"/>
    </source>
</evidence>
<feature type="compositionally biased region" description="Gly residues" evidence="1">
    <location>
        <begin position="143"/>
        <end position="152"/>
    </location>
</feature>
<evidence type="ECO:0000256" key="1">
    <source>
        <dbReference type="SAM" id="MobiDB-lite"/>
    </source>
</evidence>
<feature type="compositionally biased region" description="Low complexity" evidence="1">
    <location>
        <begin position="44"/>
        <end position="56"/>
    </location>
</feature>
<dbReference type="Proteomes" id="UP001189429">
    <property type="component" value="Unassembled WGS sequence"/>
</dbReference>